<feature type="region of interest" description="Disordered" evidence="1">
    <location>
        <begin position="1"/>
        <end position="35"/>
    </location>
</feature>
<dbReference type="EMBL" id="FPIB01000028">
    <property type="protein sequence ID" value="SFV91089.1"/>
    <property type="molecule type" value="Genomic_DNA"/>
</dbReference>
<name>A0A1W1EB12_9ZZZZ</name>
<dbReference type="AlphaFoldDB" id="A0A1W1EB12"/>
<sequence>MSDHHDINYALQKEKDNIRGSKKPPSTSPAETVSEHITVPDVTTEGSLTVMTSIPPYFLEHDGRNLKAVTEAESGVYIENDLNMRRFAIGKLGEHRLRNKGEHVDLIAKFKKDGVASPGLFFAETLESDAGRLLTYDELTNNAVKADNYQFFLRNASVMKVNVAITK</sequence>
<proteinExistence type="predicted"/>
<reference evidence="2" key="1">
    <citation type="submission" date="2016-10" db="EMBL/GenBank/DDBJ databases">
        <authorList>
            <person name="de Groot N.N."/>
        </authorList>
    </citation>
    <scope>NUCLEOTIDE SEQUENCE</scope>
</reference>
<feature type="compositionally biased region" description="Basic and acidic residues" evidence="1">
    <location>
        <begin position="1"/>
        <end position="19"/>
    </location>
</feature>
<accession>A0A1W1EB12</accession>
<organism evidence="2">
    <name type="scientific">hydrothermal vent metagenome</name>
    <dbReference type="NCBI Taxonomy" id="652676"/>
    <lineage>
        <taxon>unclassified sequences</taxon>
        <taxon>metagenomes</taxon>
        <taxon>ecological metagenomes</taxon>
    </lineage>
</organism>
<evidence type="ECO:0000313" key="2">
    <source>
        <dbReference type="EMBL" id="SFV91089.1"/>
    </source>
</evidence>
<protein>
    <submittedName>
        <fullName evidence="2">Uncharacterized protein</fullName>
    </submittedName>
</protein>
<gene>
    <name evidence="2" type="ORF">MNB_SV-4-141</name>
</gene>
<evidence type="ECO:0000256" key="1">
    <source>
        <dbReference type="SAM" id="MobiDB-lite"/>
    </source>
</evidence>